<evidence type="ECO:0000313" key="2">
    <source>
        <dbReference type="EMBL" id="GJJ06490.1"/>
    </source>
</evidence>
<protein>
    <submittedName>
        <fullName evidence="2">Uncharacterized protein</fullName>
    </submittedName>
</protein>
<keyword evidence="3" id="KW-1185">Reference proteome</keyword>
<dbReference type="EMBL" id="BPWL01000001">
    <property type="protein sequence ID" value="GJJ06490.1"/>
    <property type="molecule type" value="Genomic_DNA"/>
</dbReference>
<proteinExistence type="predicted"/>
<accession>A0AAV5A3L6</accession>
<comment type="caution">
    <text evidence="2">The sequence shown here is derived from an EMBL/GenBank/DDBJ whole genome shotgun (WGS) entry which is preliminary data.</text>
</comment>
<feature type="compositionally biased region" description="Acidic residues" evidence="1">
    <location>
        <begin position="1"/>
        <end position="19"/>
    </location>
</feature>
<dbReference type="Proteomes" id="UP001050691">
    <property type="component" value="Unassembled WGS sequence"/>
</dbReference>
<evidence type="ECO:0000256" key="1">
    <source>
        <dbReference type="SAM" id="MobiDB-lite"/>
    </source>
</evidence>
<reference evidence="2" key="1">
    <citation type="submission" date="2021-10" db="EMBL/GenBank/DDBJ databases">
        <title>De novo Genome Assembly of Clathrus columnatus (Basidiomycota, Fungi) Using Illumina and Nanopore Sequence Data.</title>
        <authorList>
            <person name="Ogiso-Tanaka E."/>
            <person name="Itagaki H."/>
            <person name="Hosoya T."/>
            <person name="Hosaka K."/>
        </authorList>
    </citation>
    <scope>NUCLEOTIDE SEQUENCE</scope>
    <source>
        <strain evidence="2">MO-923</strain>
    </source>
</reference>
<sequence>MDDPFDYDYVEQDYDEESAVETTPSSRLQRDSGLTDETKNRVRNNDPNQGRCLIENCLELRSIDFCHCVPRSFTYKRSDLMSNIEWHWNMKYYSLNLDSSHNIFRAGVSVHRLFDNDNYMLVPETNVVNQYHKALKRVEGRWVATRKTFPNIPVGTHKEV</sequence>
<organism evidence="2 3">
    <name type="scientific">Clathrus columnatus</name>
    <dbReference type="NCBI Taxonomy" id="1419009"/>
    <lineage>
        <taxon>Eukaryota</taxon>
        <taxon>Fungi</taxon>
        <taxon>Dikarya</taxon>
        <taxon>Basidiomycota</taxon>
        <taxon>Agaricomycotina</taxon>
        <taxon>Agaricomycetes</taxon>
        <taxon>Phallomycetidae</taxon>
        <taxon>Phallales</taxon>
        <taxon>Clathraceae</taxon>
        <taxon>Clathrus</taxon>
    </lineage>
</organism>
<name>A0AAV5A3L6_9AGAM</name>
<evidence type="ECO:0000313" key="3">
    <source>
        <dbReference type="Proteomes" id="UP001050691"/>
    </source>
</evidence>
<feature type="region of interest" description="Disordered" evidence="1">
    <location>
        <begin position="1"/>
        <end position="46"/>
    </location>
</feature>
<dbReference type="AlphaFoldDB" id="A0AAV5A3L6"/>
<gene>
    <name evidence="2" type="ORF">Clacol_000682</name>
</gene>